<organism evidence="1 2">
    <name type="scientific">Streptomyces nondiastaticus</name>
    <dbReference type="NCBI Taxonomy" id="3154512"/>
    <lineage>
        <taxon>Bacteria</taxon>
        <taxon>Bacillati</taxon>
        <taxon>Actinomycetota</taxon>
        <taxon>Actinomycetes</taxon>
        <taxon>Kitasatosporales</taxon>
        <taxon>Streptomycetaceae</taxon>
        <taxon>Streptomyces</taxon>
    </lineage>
</organism>
<name>A0ABW6TWY3_9ACTN</name>
<protein>
    <recommendedName>
        <fullName evidence="3">DUF3558 domain-containing protein</fullName>
    </recommendedName>
</protein>
<keyword evidence="2" id="KW-1185">Reference proteome</keyword>
<gene>
    <name evidence="1" type="ORF">ACFYZM_12425</name>
</gene>
<sequence length="190" mass="20043">MGRMSRVLSGISLTVLTAAGCSTSGQPTTAGKTGEKVAFAEPIKTDSITQSSICKIVLTEAQQKAAGIRESTPTSDKDAVSCYFSMTPGTSKDSAGYVVTLFKNQEALLQTADGTNPMPTKAAPKVIKGRMAAQQIMYGGTWKASLTVDIGSGQFLFAERYSPGHVVAEKDLTSQADKIAEQVLENLRAK</sequence>
<proteinExistence type="predicted"/>
<evidence type="ECO:0000313" key="2">
    <source>
        <dbReference type="Proteomes" id="UP001602123"/>
    </source>
</evidence>
<comment type="caution">
    <text evidence="1">The sequence shown here is derived from an EMBL/GenBank/DDBJ whole genome shotgun (WGS) entry which is preliminary data.</text>
</comment>
<dbReference type="Proteomes" id="UP001602123">
    <property type="component" value="Unassembled WGS sequence"/>
</dbReference>
<dbReference type="RefSeq" id="WP_388626754.1">
    <property type="nucleotide sequence ID" value="NZ_JBIAUT010000003.1"/>
</dbReference>
<accession>A0ABW6TWY3</accession>
<evidence type="ECO:0000313" key="1">
    <source>
        <dbReference type="EMBL" id="MFF4217067.1"/>
    </source>
</evidence>
<evidence type="ECO:0008006" key="3">
    <source>
        <dbReference type="Google" id="ProtNLM"/>
    </source>
</evidence>
<reference evidence="1 2" key="1">
    <citation type="submission" date="2024-10" db="EMBL/GenBank/DDBJ databases">
        <title>The Natural Products Discovery Center: Release of the First 8490 Sequenced Strains for Exploring Actinobacteria Biosynthetic Diversity.</title>
        <authorList>
            <person name="Kalkreuter E."/>
            <person name="Kautsar S.A."/>
            <person name="Yang D."/>
            <person name="Bader C.D."/>
            <person name="Teijaro C.N."/>
            <person name="Fluegel L."/>
            <person name="Davis C.M."/>
            <person name="Simpson J.R."/>
            <person name="Lauterbach L."/>
            <person name="Steele A.D."/>
            <person name="Gui C."/>
            <person name="Meng S."/>
            <person name="Li G."/>
            <person name="Viehrig K."/>
            <person name="Ye F."/>
            <person name="Su P."/>
            <person name="Kiefer A.F."/>
            <person name="Nichols A."/>
            <person name="Cepeda A.J."/>
            <person name="Yan W."/>
            <person name="Fan B."/>
            <person name="Jiang Y."/>
            <person name="Adhikari A."/>
            <person name="Zheng C.-J."/>
            <person name="Schuster L."/>
            <person name="Cowan T.M."/>
            <person name="Smanski M.J."/>
            <person name="Chevrette M.G."/>
            <person name="De Carvalho L.P.S."/>
            <person name="Shen B."/>
        </authorList>
    </citation>
    <scope>NUCLEOTIDE SEQUENCE [LARGE SCALE GENOMIC DNA]</scope>
    <source>
        <strain evidence="1 2">NPDC001650</strain>
    </source>
</reference>
<dbReference type="EMBL" id="JBIAUT010000003">
    <property type="protein sequence ID" value="MFF4217067.1"/>
    <property type="molecule type" value="Genomic_DNA"/>
</dbReference>
<dbReference type="PROSITE" id="PS51257">
    <property type="entry name" value="PROKAR_LIPOPROTEIN"/>
    <property type="match status" value="1"/>
</dbReference>